<dbReference type="RefSeq" id="WP_013491176.1">
    <property type="nucleotide sequence ID" value="NC_014830.1"/>
</dbReference>
<dbReference type="EMBL" id="CP002343">
    <property type="protein sequence ID" value="ADU46854.1"/>
    <property type="molecule type" value="Genomic_DNA"/>
</dbReference>
<keyword evidence="2" id="KW-1185">Reference proteome</keyword>
<sequence length="226" mass="24631">MTDHLDSRALRGTDTYGQRFMRPGTYRYALGPAGTGRYTQDHPYVITVGEGEPKRGEMRQTLVVVHREGRTLVPDQPKLSINAGDMVMWHAPGAGTRPFVVVGEKEFFTSERLVNESGYTHAFTSEGVYEWADAHGSGARGVVRVTNPDVSTAKGQRAWARSQRQGTVVMVNDGQAEPAEVDVVVGQTVFFAVVAGPGITITDQSLLEHDRPGKGGAFYRKAAPVR</sequence>
<dbReference type="KEGG" id="ica:Intca_0299"/>
<name>E6S6W8_INTC7</name>
<dbReference type="InterPro" id="IPR008972">
    <property type="entry name" value="Cupredoxin"/>
</dbReference>
<organism evidence="1 2">
    <name type="scientific">Intrasporangium calvum (strain ATCC 23552 / DSM 43043 / JCM 3097 / NBRC 12989 / NCIMB 10167 / NRRL B-3866 / 7 KIP)</name>
    <dbReference type="NCBI Taxonomy" id="710696"/>
    <lineage>
        <taxon>Bacteria</taxon>
        <taxon>Bacillati</taxon>
        <taxon>Actinomycetota</taxon>
        <taxon>Actinomycetes</taxon>
        <taxon>Micrococcales</taxon>
        <taxon>Intrasporangiaceae</taxon>
        <taxon>Intrasporangium</taxon>
    </lineage>
</organism>
<evidence type="ECO:0000313" key="1">
    <source>
        <dbReference type="EMBL" id="ADU46854.1"/>
    </source>
</evidence>
<dbReference type="eggNOG" id="COG3794">
    <property type="taxonomic scope" value="Bacteria"/>
</dbReference>
<evidence type="ECO:0000313" key="2">
    <source>
        <dbReference type="Proteomes" id="UP000008914"/>
    </source>
</evidence>
<gene>
    <name evidence="1" type="ordered locus">Intca_0299</name>
</gene>
<dbReference type="Gene3D" id="2.60.40.420">
    <property type="entry name" value="Cupredoxins - blue copper proteins"/>
    <property type="match status" value="1"/>
</dbReference>
<protein>
    <submittedName>
        <fullName evidence="1">Uncharacterized protein</fullName>
    </submittedName>
</protein>
<accession>E6S6W8</accession>
<dbReference type="STRING" id="710696.Intca_0299"/>
<dbReference type="AlphaFoldDB" id="E6S6W8"/>
<proteinExistence type="predicted"/>
<dbReference type="OrthoDB" id="4869720at2"/>
<dbReference type="SUPFAM" id="SSF49503">
    <property type="entry name" value="Cupredoxins"/>
    <property type="match status" value="1"/>
</dbReference>
<dbReference type="Proteomes" id="UP000008914">
    <property type="component" value="Chromosome"/>
</dbReference>
<dbReference type="HOGENOM" id="CLU_1193870_0_0_11"/>
<reference evidence="1 2" key="1">
    <citation type="journal article" date="2010" name="Stand. Genomic Sci.">
        <title>Complete genome sequence of Intrasporangium calvum type strain (7 KIP).</title>
        <authorList>
            <person name="Del Rio T.G."/>
            <person name="Chertkov O."/>
            <person name="Yasawong M."/>
            <person name="Lucas S."/>
            <person name="Deshpande S."/>
            <person name="Cheng J.F."/>
            <person name="Detter C."/>
            <person name="Tapia R."/>
            <person name="Han C."/>
            <person name="Goodwin L."/>
            <person name="Pitluck S."/>
            <person name="Liolios K."/>
            <person name="Ivanova N."/>
            <person name="Mavromatis K."/>
            <person name="Pati A."/>
            <person name="Chen A."/>
            <person name="Palaniappan K."/>
            <person name="Land M."/>
            <person name="Hauser L."/>
            <person name="Chang Y.J."/>
            <person name="Jeffries C.D."/>
            <person name="Rohde M."/>
            <person name="Pukall R."/>
            <person name="Sikorski J."/>
            <person name="Goker M."/>
            <person name="Woyke T."/>
            <person name="Bristow J."/>
            <person name="Eisen J.A."/>
            <person name="Markowitz V."/>
            <person name="Hugenholtz P."/>
            <person name="Kyrpides N.C."/>
            <person name="Klenk H.P."/>
            <person name="Lapidus A."/>
        </authorList>
    </citation>
    <scope>NUCLEOTIDE SEQUENCE [LARGE SCALE GENOMIC DNA]</scope>
    <source>
        <strain evidence="2">ATCC 23552 / DSM 43043 / JCM 3097 / NBRC 12989 / 7 KIP</strain>
    </source>
</reference>